<keyword evidence="1" id="KW-0812">Transmembrane</keyword>
<dbReference type="GO" id="GO:0015038">
    <property type="term" value="F:glutathione disulfide oxidoreductase activity"/>
    <property type="evidence" value="ECO:0007669"/>
    <property type="project" value="TreeGrafter"/>
</dbReference>
<dbReference type="GO" id="GO:0005634">
    <property type="term" value="C:nucleus"/>
    <property type="evidence" value="ECO:0007669"/>
    <property type="project" value="TreeGrafter"/>
</dbReference>
<dbReference type="PRINTS" id="PR00160">
    <property type="entry name" value="GLUTAREDOXIN"/>
</dbReference>
<dbReference type="InterPro" id="IPR014025">
    <property type="entry name" value="Glutaredoxin_subgr"/>
</dbReference>
<dbReference type="GO" id="GO:0005737">
    <property type="term" value="C:cytoplasm"/>
    <property type="evidence" value="ECO:0007669"/>
    <property type="project" value="TreeGrafter"/>
</dbReference>
<dbReference type="PANTHER" id="PTHR45694:SF18">
    <property type="entry name" value="GLUTAREDOXIN-1-RELATED"/>
    <property type="match status" value="1"/>
</dbReference>
<protein>
    <recommendedName>
        <fullName evidence="2">Glutaredoxin domain-containing protein</fullName>
    </recommendedName>
</protein>
<organism evidence="3 4">
    <name type="scientific">Malassezia nana</name>
    <dbReference type="NCBI Taxonomy" id="180528"/>
    <lineage>
        <taxon>Eukaryota</taxon>
        <taxon>Fungi</taxon>
        <taxon>Dikarya</taxon>
        <taxon>Basidiomycota</taxon>
        <taxon>Ustilaginomycotina</taxon>
        <taxon>Malasseziomycetes</taxon>
        <taxon>Malasseziales</taxon>
        <taxon>Malasseziaceae</taxon>
        <taxon>Malassezia</taxon>
    </lineage>
</organism>
<keyword evidence="4" id="KW-1185">Reference proteome</keyword>
<evidence type="ECO:0000313" key="3">
    <source>
        <dbReference type="EMBL" id="WFD27629.1"/>
    </source>
</evidence>
<dbReference type="EMBL" id="CP119895">
    <property type="protein sequence ID" value="WFD27629.1"/>
    <property type="molecule type" value="Genomic_DNA"/>
</dbReference>
<dbReference type="SUPFAM" id="SSF52833">
    <property type="entry name" value="Thioredoxin-like"/>
    <property type="match status" value="1"/>
</dbReference>
<keyword evidence="1" id="KW-1133">Transmembrane helix</keyword>
<evidence type="ECO:0000256" key="1">
    <source>
        <dbReference type="SAM" id="Phobius"/>
    </source>
</evidence>
<feature type="transmembrane region" description="Helical" evidence="1">
    <location>
        <begin position="35"/>
        <end position="52"/>
    </location>
</feature>
<sequence>MGETRIDMRAAGHAHRDSTHQRMILPLAWFRRRKTLLTTLLLLACVCMWLWIAMPDVRVPVLWGASRARIDPDIRELLRKTPGAIPGVPSGPDEPVGRNGTMYPSRRDLTTMLLEHLRDPSFHLEQSVWKSWSSWIGSDAWPADAWPADAYIQFLTELKRMNGGDLSDIQRYLHSPMAWELYHLQLEPLTVFSKSFCPYSRAAKNLLNDYHANFTKYEVDLRHDAMHLAPLLWALTGHRTYPKVLTGSNLVGGFDTLQDLHDRGLLEGVLHGAGAL</sequence>
<evidence type="ECO:0000259" key="2">
    <source>
        <dbReference type="Pfam" id="PF00462"/>
    </source>
</evidence>
<gene>
    <name evidence="3" type="ORF">MNAN1_002630</name>
</gene>
<feature type="domain" description="Glutaredoxin" evidence="2">
    <location>
        <begin position="190"/>
        <end position="250"/>
    </location>
</feature>
<proteinExistence type="predicted"/>
<dbReference type="Pfam" id="PF00462">
    <property type="entry name" value="Glutaredoxin"/>
    <property type="match status" value="1"/>
</dbReference>
<dbReference type="Proteomes" id="UP001213623">
    <property type="component" value="Chromosome 4"/>
</dbReference>
<keyword evidence="1" id="KW-0472">Membrane</keyword>
<dbReference type="GO" id="GO:0034599">
    <property type="term" value="P:cellular response to oxidative stress"/>
    <property type="evidence" value="ECO:0007669"/>
    <property type="project" value="TreeGrafter"/>
</dbReference>
<reference evidence="3" key="1">
    <citation type="submission" date="2023-03" db="EMBL/GenBank/DDBJ databases">
        <title>Mating type loci evolution in Malassezia.</title>
        <authorList>
            <person name="Coelho M.A."/>
        </authorList>
    </citation>
    <scope>NUCLEOTIDE SEQUENCE</scope>
    <source>
        <strain evidence="3">CBS 9557</strain>
    </source>
</reference>
<dbReference type="PROSITE" id="PS51354">
    <property type="entry name" value="GLUTAREDOXIN_2"/>
    <property type="match status" value="1"/>
</dbReference>
<dbReference type="AlphaFoldDB" id="A0AAF0EN33"/>
<name>A0AAF0EN33_9BASI</name>
<dbReference type="PANTHER" id="PTHR45694">
    <property type="entry name" value="GLUTAREDOXIN 2"/>
    <property type="match status" value="1"/>
</dbReference>
<accession>A0AAF0EN33</accession>
<evidence type="ECO:0000313" key="4">
    <source>
        <dbReference type="Proteomes" id="UP001213623"/>
    </source>
</evidence>
<dbReference type="InterPro" id="IPR036249">
    <property type="entry name" value="Thioredoxin-like_sf"/>
</dbReference>
<dbReference type="InterPro" id="IPR002109">
    <property type="entry name" value="Glutaredoxin"/>
</dbReference>
<dbReference type="Gene3D" id="3.40.30.10">
    <property type="entry name" value="Glutaredoxin"/>
    <property type="match status" value="1"/>
</dbReference>